<feature type="signal peptide" evidence="3">
    <location>
        <begin position="1"/>
        <end position="19"/>
    </location>
</feature>
<evidence type="ECO:0000313" key="5">
    <source>
        <dbReference type="EMBL" id="PMD53210.1"/>
    </source>
</evidence>
<dbReference type="STRING" id="1095630.A0A2J6SR34"/>
<gene>
    <name evidence="5" type="ORF">K444DRAFT_635607</name>
</gene>
<dbReference type="InterPro" id="IPR019826">
    <property type="entry name" value="Carboxylesterase_B_AS"/>
</dbReference>
<evidence type="ECO:0000259" key="4">
    <source>
        <dbReference type="Pfam" id="PF00135"/>
    </source>
</evidence>
<evidence type="ECO:0000256" key="1">
    <source>
        <dbReference type="ARBA" id="ARBA00005964"/>
    </source>
</evidence>
<feature type="domain" description="Carboxylesterase type B" evidence="4">
    <location>
        <begin position="34"/>
        <end position="551"/>
    </location>
</feature>
<accession>A0A2J6SR34</accession>
<dbReference type="InterPro" id="IPR002018">
    <property type="entry name" value="CarbesteraseB"/>
</dbReference>
<evidence type="ECO:0000256" key="2">
    <source>
        <dbReference type="ARBA" id="ARBA00022801"/>
    </source>
</evidence>
<dbReference type="PROSITE" id="PS00122">
    <property type="entry name" value="CARBOXYLESTERASE_B_1"/>
    <property type="match status" value="1"/>
</dbReference>
<dbReference type="Proteomes" id="UP000235371">
    <property type="component" value="Unassembled WGS sequence"/>
</dbReference>
<feature type="chain" id="PRO_5014206631" description="Carboxylic ester hydrolase" evidence="3">
    <location>
        <begin position="20"/>
        <end position="579"/>
    </location>
</feature>
<reference evidence="5 6" key="1">
    <citation type="submission" date="2016-04" db="EMBL/GenBank/DDBJ databases">
        <title>A degradative enzymes factory behind the ericoid mycorrhizal symbiosis.</title>
        <authorList>
            <consortium name="DOE Joint Genome Institute"/>
            <person name="Martino E."/>
            <person name="Morin E."/>
            <person name="Grelet G."/>
            <person name="Kuo A."/>
            <person name="Kohler A."/>
            <person name="Daghino S."/>
            <person name="Barry K."/>
            <person name="Choi C."/>
            <person name="Cichocki N."/>
            <person name="Clum A."/>
            <person name="Copeland A."/>
            <person name="Hainaut M."/>
            <person name="Haridas S."/>
            <person name="Labutti K."/>
            <person name="Lindquist E."/>
            <person name="Lipzen A."/>
            <person name="Khouja H.-R."/>
            <person name="Murat C."/>
            <person name="Ohm R."/>
            <person name="Olson A."/>
            <person name="Spatafora J."/>
            <person name="Veneault-Fourrey C."/>
            <person name="Henrissat B."/>
            <person name="Grigoriev I."/>
            <person name="Martin F."/>
            <person name="Perotto S."/>
        </authorList>
    </citation>
    <scope>NUCLEOTIDE SEQUENCE [LARGE SCALE GENOMIC DNA]</scope>
    <source>
        <strain evidence="5 6">E</strain>
    </source>
</reference>
<dbReference type="AlphaFoldDB" id="A0A2J6SR34"/>
<evidence type="ECO:0000256" key="3">
    <source>
        <dbReference type="RuleBase" id="RU361235"/>
    </source>
</evidence>
<evidence type="ECO:0000313" key="6">
    <source>
        <dbReference type="Proteomes" id="UP000235371"/>
    </source>
</evidence>
<dbReference type="Pfam" id="PF00135">
    <property type="entry name" value="COesterase"/>
    <property type="match status" value="1"/>
</dbReference>
<dbReference type="RefSeq" id="XP_024730114.1">
    <property type="nucleotide sequence ID" value="XM_024883889.1"/>
</dbReference>
<dbReference type="GO" id="GO:0016787">
    <property type="term" value="F:hydrolase activity"/>
    <property type="evidence" value="ECO:0007669"/>
    <property type="project" value="UniProtKB-KW"/>
</dbReference>
<comment type="similarity">
    <text evidence="1 3">Belongs to the type-B carboxylesterase/lipase family.</text>
</comment>
<keyword evidence="6" id="KW-1185">Reference proteome</keyword>
<protein>
    <recommendedName>
        <fullName evidence="3">Carboxylic ester hydrolase</fullName>
        <ecNumber evidence="3">3.1.1.-</ecNumber>
    </recommendedName>
</protein>
<dbReference type="OrthoDB" id="408631at2759"/>
<dbReference type="PANTHER" id="PTHR11559">
    <property type="entry name" value="CARBOXYLESTERASE"/>
    <property type="match status" value="1"/>
</dbReference>
<dbReference type="SUPFAM" id="SSF53474">
    <property type="entry name" value="alpha/beta-Hydrolases"/>
    <property type="match status" value="1"/>
</dbReference>
<dbReference type="EMBL" id="KZ613892">
    <property type="protein sequence ID" value="PMD53210.1"/>
    <property type="molecule type" value="Genomic_DNA"/>
</dbReference>
<sequence length="579" mass="63624">MRLSFFLVCAGSLINHCYSYPLTYASTAPVATAARTKNGTYTGVRVPQLSQEIFRGIPFAHAPRFALAESLTETWSGFRDAIEPGLTCSGFGTNNLLPYLESGEDCLNLNVVRPAGTRPGAKLPVLVWIYGGGYRQGSINDREFNTSFIVQNSVAIKKPVIVVSINYRLSMFGFVYSIEVQSQGITNLGIRDQWKALEWIKENIGGFGGDPDNVSIWGESAGAFSIGFLNMAYGGDNSDLFQKAIAVSGTAFGVGAGNPTTAQTSYDNVANATGCYYAIDSLQCMRELPFATLNATLTSLGGLLNFQPMIDGDIIRNSASVAYAHKPALLAPVDILIGCNTDEGMSEALGAQIAINTNEEFANILTTAFGLGPDMVQEVLKLWPEDAQYPPYSEPMSINWPELTATIGIKSGNQTRRIYGFINDYAMQAGRRLTAQSWSSLTRKKVYSFRWDVDPSRIPLVYTPGLGVGFAEHGAELSFEFALPYVSGSPYPSLPDVPAMRNVSYAMQVHFISFANYGDPNKHGLKWIPHWPAYTQTSEKNFVYNATLANTLNLHVEKDNFREEQLDWLNARWRFLNRG</sequence>
<organism evidence="5 6">
    <name type="scientific">Hyaloscypha bicolor E</name>
    <dbReference type="NCBI Taxonomy" id="1095630"/>
    <lineage>
        <taxon>Eukaryota</taxon>
        <taxon>Fungi</taxon>
        <taxon>Dikarya</taxon>
        <taxon>Ascomycota</taxon>
        <taxon>Pezizomycotina</taxon>
        <taxon>Leotiomycetes</taxon>
        <taxon>Helotiales</taxon>
        <taxon>Hyaloscyphaceae</taxon>
        <taxon>Hyaloscypha</taxon>
        <taxon>Hyaloscypha bicolor</taxon>
    </lineage>
</organism>
<proteinExistence type="inferred from homology"/>
<dbReference type="EC" id="3.1.1.-" evidence="3"/>
<dbReference type="InParanoid" id="A0A2J6SR34"/>
<keyword evidence="2 3" id="KW-0378">Hydrolase</keyword>
<name>A0A2J6SR34_9HELO</name>
<dbReference type="Gene3D" id="3.40.50.1820">
    <property type="entry name" value="alpha/beta hydrolase"/>
    <property type="match status" value="1"/>
</dbReference>
<dbReference type="InterPro" id="IPR029058">
    <property type="entry name" value="AB_hydrolase_fold"/>
</dbReference>
<keyword evidence="3" id="KW-0732">Signal</keyword>
<dbReference type="InterPro" id="IPR050309">
    <property type="entry name" value="Type-B_Carboxylest/Lipase"/>
</dbReference>
<dbReference type="GeneID" id="36591966"/>